<sequence>MLLDELYAYYKSWTALTRDLKFGFNTYQGWRKKGYIPYATQLLIEKKTNGRFKANERHAKPQSDS</sequence>
<dbReference type="RefSeq" id="WP_045099314.1">
    <property type="nucleotide sequence ID" value="NZ_FMVN01000014.1"/>
</dbReference>
<evidence type="ECO:0000313" key="1">
    <source>
        <dbReference type="EMBL" id="CEG60997.1"/>
    </source>
</evidence>
<evidence type="ECO:0000313" key="2">
    <source>
        <dbReference type="EMBL" id="SCY70189.1"/>
    </source>
</evidence>
<evidence type="ECO:0000313" key="3">
    <source>
        <dbReference type="Proteomes" id="UP000032414"/>
    </source>
</evidence>
<dbReference type="InterPro" id="IPR010982">
    <property type="entry name" value="Lambda_DNA-bd_dom_sf"/>
</dbReference>
<dbReference type="EMBL" id="LN614830">
    <property type="protein sequence ID" value="CEG60997.1"/>
    <property type="molecule type" value="Genomic_DNA"/>
</dbReference>
<name>A0A098GG84_LEGMI</name>
<dbReference type="Gene3D" id="1.10.260.40">
    <property type="entry name" value="lambda repressor-like DNA-binding domains"/>
    <property type="match status" value="1"/>
</dbReference>
<dbReference type="OrthoDB" id="6446140at2"/>
<dbReference type="KEGG" id="tmc:LMI_1701"/>
<gene>
    <name evidence="1" type="ORF">LMI_1701</name>
    <name evidence="2" type="ORF">SAMN02982997_02565</name>
</gene>
<dbReference type="AlphaFoldDB" id="A0A098GG84"/>
<reference evidence="1" key="1">
    <citation type="submission" date="2014-09" db="EMBL/GenBank/DDBJ databases">
        <authorList>
            <person name="GOMEZ-VALERO Laura"/>
        </authorList>
    </citation>
    <scope>NUCLEOTIDE SEQUENCE</scope>
    <source>
        <strain evidence="1">ATCC33218</strain>
    </source>
</reference>
<dbReference type="PATRIC" id="fig|451.8.peg.1597"/>
<dbReference type="EMBL" id="FMVN01000014">
    <property type="protein sequence ID" value="SCY70189.1"/>
    <property type="molecule type" value="Genomic_DNA"/>
</dbReference>
<reference evidence="2 4" key="3">
    <citation type="submission" date="2016-10" db="EMBL/GenBank/DDBJ databases">
        <authorList>
            <person name="Varghese N."/>
            <person name="Submissions S."/>
        </authorList>
    </citation>
    <scope>NUCLEOTIDE SEQUENCE [LARGE SCALE GENOMIC DNA]</scope>
    <source>
        <strain evidence="2 4">ATCC 33218</strain>
    </source>
</reference>
<reference evidence="3" key="2">
    <citation type="submission" date="2014-09" db="EMBL/GenBank/DDBJ databases">
        <authorList>
            <person name="Gomez-Valero L."/>
        </authorList>
    </citation>
    <scope>NUCLEOTIDE SEQUENCE [LARGE SCALE GENOMIC DNA]</scope>
    <source>
        <strain evidence="3">ATCC33218</strain>
    </source>
</reference>
<dbReference type="GO" id="GO:0003677">
    <property type="term" value="F:DNA binding"/>
    <property type="evidence" value="ECO:0007669"/>
    <property type="project" value="InterPro"/>
</dbReference>
<organism evidence="1 3">
    <name type="scientific">Legionella micdadei</name>
    <name type="common">Tatlockia micdadei</name>
    <dbReference type="NCBI Taxonomy" id="451"/>
    <lineage>
        <taxon>Bacteria</taxon>
        <taxon>Pseudomonadati</taxon>
        <taxon>Pseudomonadota</taxon>
        <taxon>Gammaproteobacteria</taxon>
        <taxon>Legionellales</taxon>
        <taxon>Legionellaceae</taxon>
        <taxon>Legionella</taxon>
    </lineage>
</organism>
<dbReference type="Proteomes" id="UP000032414">
    <property type="component" value="Chromosome I"/>
</dbReference>
<keyword evidence="4" id="KW-1185">Reference proteome</keyword>
<dbReference type="HOGENOM" id="CLU_2848350_0_0_6"/>
<proteinExistence type="predicted"/>
<accession>A0A098GG84</accession>
<dbReference type="Proteomes" id="UP000182998">
    <property type="component" value="Unassembled WGS sequence"/>
</dbReference>
<protein>
    <submittedName>
        <fullName evidence="1">Uncharacterized protein</fullName>
    </submittedName>
</protein>
<evidence type="ECO:0000313" key="4">
    <source>
        <dbReference type="Proteomes" id="UP000182998"/>
    </source>
</evidence>